<feature type="region of interest" description="Disordered" evidence="2">
    <location>
        <begin position="131"/>
        <end position="202"/>
    </location>
</feature>
<dbReference type="EMBL" id="CAJEWB010000014">
    <property type="protein sequence ID" value="CAD2079727.1"/>
    <property type="molecule type" value="Genomic_DNA"/>
</dbReference>
<keyword evidence="6" id="KW-1185">Reference proteome</keyword>
<accession>A0A6V7RQ13</accession>
<proteinExistence type="predicted"/>
<dbReference type="AlphaFoldDB" id="A0A6V7RQ13"/>
<gene>
    <name evidence="5" type="ORF">JEOPIN946_01608</name>
</gene>
<feature type="domain" description="Replication initiator A N-terminal" evidence="3">
    <location>
        <begin position="15"/>
        <end position="89"/>
    </location>
</feature>
<comment type="caution">
    <text evidence="5">The sequence shown here is derived from an EMBL/GenBank/DDBJ whole genome shotgun (WGS) entry which is preliminary data.</text>
</comment>
<feature type="domain" description="Replication initiator protein A C-terminal" evidence="4">
    <location>
        <begin position="223"/>
        <end position="310"/>
    </location>
</feature>
<feature type="compositionally biased region" description="Polar residues" evidence="2">
    <location>
        <begin position="192"/>
        <end position="202"/>
    </location>
</feature>
<feature type="coiled-coil region" evidence="1">
    <location>
        <begin position="72"/>
        <end position="102"/>
    </location>
</feature>
<evidence type="ECO:0008006" key="7">
    <source>
        <dbReference type="Google" id="ProtNLM"/>
    </source>
</evidence>
<dbReference type="Pfam" id="PF06970">
    <property type="entry name" value="RepA_N"/>
    <property type="match status" value="1"/>
</dbReference>
<evidence type="ECO:0000256" key="2">
    <source>
        <dbReference type="SAM" id="MobiDB-lite"/>
    </source>
</evidence>
<evidence type="ECO:0000256" key="1">
    <source>
        <dbReference type="SAM" id="Coils"/>
    </source>
</evidence>
<dbReference type="RefSeq" id="WP_186078423.1">
    <property type="nucleotide sequence ID" value="NZ_CAJEWB010000014.1"/>
</dbReference>
<name>A0A6V7RQ13_9BACL</name>
<evidence type="ECO:0000313" key="6">
    <source>
        <dbReference type="Proteomes" id="UP000588186"/>
    </source>
</evidence>
<keyword evidence="1" id="KW-0175">Coiled coil</keyword>
<feature type="compositionally biased region" description="Acidic residues" evidence="2">
    <location>
        <begin position="174"/>
        <end position="183"/>
    </location>
</feature>
<evidence type="ECO:0000313" key="5">
    <source>
        <dbReference type="EMBL" id="CAD2079727.1"/>
    </source>
</evidence>
<dbReference type="Pfam" id="PF18008">
    <property type="entry name" value="Bac_RepA_C"/>
    <property type="match status" value="1"/>
</dbReference>
<dbReference type="Proteomes" id="UP000588186">
    <property type="component" value="Unassembled WGS sequence"/>
</dbReference>
<organism evidence="5 6">
    <name type="scientific">Phocicoccus pinnipedialis</name>
    <dbReference type="NCBI Taxonomy" id="110845"/>
    <lineage>
        <taxon>Bacteria</taxon>
        <taxon>Bacillati</taxon>
        <taxon>Bacillota</taxon>
        <taxon>Bacilli</taxon>
        <taxon>Bacillales</taxon>
        <taxon>Salinicoccaceae</taxon>
        <taxon>Phocicoccus</taxon>
    </lineage>
</organism>
<dbReference type="InterPro" id="IPR010724">
    <property type="entry name" value="RepA_N"/>
</dbReference>
<protein>
    <recommendedName>
        <fullName evidence="7">Replication initiator A N-terminal domain-containing protein</fullName>
    </recommendedName>
</protein>
<sequence length="364" mass="42851">MSEQFFTIQQNYKEKFFKLPQVFFTNEKYKPLSNDAKIAYAILENRLSISIKNNWVDENGTIYFIYTNEKLMSFLNCKKEKLSKLKKELENANLLIQKRQGLNKPNKLYLMKPIITKDDIYTIQAYENDETPTDTRKFENRTSRSSKIELQEVRKSNTNKTDINKTDINKTDNDLNDMNDREEESNKKDIQTNHASHSSHNSITDDEAIKDYYLNSEALELLPKIKSVLSSFNSTDIKIILNTLWKALASFEKDCEESNLDKGYFAVEDIEDEIEAVLRRFKGALHVKKENVQSMQKYLMTSLKRALEKQRDILKAEINYEVMNNWLETDKKEDNQQQFVKNEEQTFATDDKNLNDLIARFRNS</sequence>
<evidence type="ECO:0000259" key="3">
    <source>
        <dbReference type="Pfam" id="PF06970"/>
    </source>
</evidence>
<dbReference type="InterPro" id="IPR041151">
    <property type="entry name" value="Bac_RepA_C"/>
</dbReference>
<feature type="compositionally biased region" description="Basic and acidic residues" evidence="2">
    <location>
        <begin position="162"/>
        <end position="173"/>
    </location>
</feature>
<evidence type="ECO:0000259" key="4">
    <source>
        <dbReference type="Pfam" id="PF18008"/>
    </source>
</evidence>
<reference evidence="5 6" key="1">
    <citation type="submission" date="2020-07" db="EMBL/GenBank/DDBJ databases">
        <authorList>
            <person name="Criscuolo A."/>
        </authorList>
    </citation>
    <scope>NUCLEOTIDE SEQUENCE [LARGE SCALE GENOMIC DNA]</scope>
    <source>
        <strain evidence="5">CIP107946</strain>
    </source>
</reference>
<feature type="compositionally biased region" description="Basic and acidic residues" evidence="2">
    <location>
        <begin position="133"/>
        <end position="155"/>
    </location>
</feature>